<proteinExistence type="predicted"/>
<accession>A0A6J5N018</accession>
<dbReference type="SUPFAM" id="SSF56300">
    <property type="entry name" value="Metallo-dependent phosphatases"/>
    <property type="match status" value="1"/>
</dbReference>
<reference evidence="1" key="1">
    <citation type="submission" date="2020-04" db="EMBL/GenBank/DDBJ databases">
        <authorList>
            <person name="Chiriac C."/>
            <person name="Salcher M."/>
            <person name="Ghai R."/>
            <person name="Kavagutti S V."/>
        </authorList>
    </citation>
    <scope>NUCLEOTIDE SEQUENCE</scope>
</reference>
<dbReference type="InterPro" id="IPR029052">
    <property type="entry name" value="Metallo-depent_PP-like"/>
</dbReference>
<name>A0A6J5N018_9CAUD</name>
<protein>
    <submittedName>
        <fullName evidence="1">Uncharacterized protein</fullName>
    </submittedName>
</protein>
<organism evidence="1">
    <name type="scientific">uncultured Caudovirales phage</name>
    <dbReference type="NCBI Taxonomy" id="2100421"/>
    <lineage>
        <taxon>Viruses</taxon>
        <taxon>Duplodnaviria</taxon>
        <taxon>Heunggongvirae</taxon>
        <taxon>Uroviricota</taxon>
        <taxon>Caudoviricetes</taxon>
        <taxon>Peduoviridae</taxon>
        <taxon>Maltschvirus</taxon>
        <taxon>Maltschvirus maltsch</taxon>
    </lineage>
</organism>
<sequence>MAAQPVPDDILQQAVAAFKQTGSKQAAADSLGIPVGTFKHRLRIAAMQGMAPEAGLSHPVAEGYTLKGYSHLTKTADGEPIWIKADADKERSAEKLREFISALCEPVKGLSPLIPPPAIDNSQLLSVYPIGDQHHGMYSEAEQTGVEYNTEVSARSLTTSVDFLCSSAPNSGTALLLDVGDFHHANDSSNQTPASHHQMHVTASYGKVMQTGAMALVQCTLRLLEKHQNVVVWIMPGNHNPDAAFATALAMSFYFHNEPRVSVDLGNSAFKFMRFGKNLIASHHGDGPKFSNLPLIMAVDRPQDWAETEYRVWHCGHIHHKTVKEEPGCDVETHRTLAPSNSWDHKKGYRSKREMQRIDYHFDLGECNRQRCDAKMLEVM</sequence>
<evidence type="ECO:0000313" key="1">
    <source>
        <dbReference type="EMBL" id="CAB4152474.1"/>
    </source>
</evidence>
<dbReference type="EMBL" id="LR796590">
    <property type="protein sequence ID" value="CAB4152474.1"/>
    <property type="molecule type" value="Genomic_DNA"/>
</dbReference>
<gene>
    <name evidence="1" type="ORF">UFOVP616_16</name>
</gene>